<evidence type="ECO:0000256" key="1">
    <source>
        <dbReference type="SAM" id="MobiDB-lite"/>
    </source>
</evidence>
<evidence type="ECO:0000313" key="3">
    <source>
        <dbReference type="EMBL" id="KAF9517556.1"/>
    </source>
</evidence>
<dbReference type="Pfam" id="PF00533">
    <property type="entry name" value="BRCT"/>
    <property type="match status" value="1"/>
</dbReference>
<accession>A0A9P6B4K5</accession>
<dbReference type="PANTHER" id="PTHR14625">
    <property type="entry name" value="MICROCEPHALIN"/>
    <property type="match status" value="1"/>
</dbReference>
<dbReference type="PROSITE" id="PS50172">
    <property type="entry name" value="BRCT"/>
    <property type="match status" value="1"/>
</dbReference>
<dbReference type="Proteomes" id="UP000886523">
    <property type="component" value="Unassembled WGS sequence"/>
</dbReference>
<proteinExistence type="predicted"/>
<protein>
    <recommendedName>
        <fullName evidence="2">BRCT domain-containing protein</fullName>
    </recommendedName>
</protein>
<dbReference type="Gene3D" id="3.40.50.10190">
    <property type="entry name" value="BRCT domain"/>
    <property type="match status" value="1"/>
</dbReference>
<evidence type="ECO:0000259" key="2">
    <source>
        <dbReference type="PROSITE" id="PS50172"/>
    </source>
</evidence>
<dbReference type="SMART" id="SM00292">
    <property type="entry name" value="BRCT"/>
    <property type="match status" value="1"/>
</dbReference>
<feature type="region of interest" description="Disordered" evidence="1">
    <location>
        <begin position="1"/>
        <end position="26"/>
    </location>
</feature>
<evidence type="ECO:0000313" key="4">
    <source>
        <dbReference type="Proteomes" id="UP000886523"/>
    </source>
</evidence>
<dbReference type="InterPro" id="IPR022047">
    <property type="entry name" value="Microcephalin-like"/>
</dbReference>
<dbReference type="PANTHER" id="PTHR14625:SF3">
    <property type="entry name" value="MICROCEPHALIN"/>
    <property type="match status" value="1"/>
</dbReference>
<dbReference type="GO" id="GO:0000278">
    <property type="term" value="P:mitotic cell cycle"/>
    <property type="evidence" value="ECO:0007669"/>
    <property type="project" value="TreeGrafter"/>
</dbReference>
<name>A0A9P6B4K5_9AGAM</name>
<reference evidence="3" key="1">
    <citation type="journal article" date="2020" name="Nat. Commun.">
        <title>Large-scale genome sequencing of mycorrhizal fungi provides insights into the early evolution of symbiotic traits.</title>
        <authorList>
            <person name="Miyauchi S."/>
            <person name="Kiss E."/>
            <person name="Kuo A."/>
            <person name="Drula E."/>
            <person name="Kohler A."/>
            <person name="Sanchez-Garcia M."/>
            <person name="Morin E."/>
            <person name="Andreopoulos B."/>
            <person name="Barry K.W."/>
            <person name="Bonito G."/>
            <person name="Buee M."/>
            <person name="Carver A."/>
            <person name="Chen C."/>
            <person name="Cichocki N."/>
            <person name="Clum A."/>
            <person name="Culley D."/>
            <person name="Crous P.W."/>
            <person name="Fauchery L."/>
            <person name="Girlanda M."/>
            <person name="Hayes R.D."/>
            <person name="Keri Z."/>
            <person name="LaButti K."/>
            <person name="Lipzen A."/>
            <person name="Lombard V."/>
            <person name="Magnuson J."/>
            <person name="Maillard F."/>
            <person name="Murat C."/>
            <person name="Nolan M."/>
            <person name="Ohm R.A."/>
            <person name="Pangilinan J."/>
            <person name="Pereira M.F."/>
            <person name="Perotto S."/>
            <person name="Peter M."/>
            <person name="Pfister S."/>
            <person name="Riley R."/>
            <person name="Sitrit Y."/>
            <person name="Stielow J.B."/>
            <person name="Szollosi G."/>
            <person name="Zifcakova L."/>
            <person name="Stursova M."/>
            <person name="Spatafora J.W."/>
            <person name="Tedersoo L."/>
            <person name="Vaario L.M."/>
            <person name="Yamada A."/>
            <person name="Yan M."/>
            <person name="Wang P."/>
            <person name="Xu J."/>
            <person name="Bruns T."/>
            <person name="Baldrian P."/>
            <person name="Vilgalys R."/>
            <person name="Dunand C."/>
            <person name="Henrissat B."/>
            <person name="Grigoriev I.V."/>
            <person name="Hibbett D."/>
            <person name="Nagy L.G."/>
            <person name="Martin F.M."/>
        </authorList>
    </citation>
    <scope>NUCLEOTIDE SEQUENCE</scope>
    <source>
        <strain evidence="3">UP504</strain>
    </source>
</reference>
<comment type="caution">
    <text evidence="3">The sequence shown here is derived from an EMBL/GenBank/DDBJ whole genome shotgun (WGS) entry which is preliminary data.</text>
</comment>
<dbReference type="AlphaFoldDB" id="A0A9P6B4K5"/>
<dbReference type="InterPro" id="IPR036420">
    <property type="entry name" value="BRCT_dom_sf"/>
</dbReference>
<feature type="domain" description="BRCT" evidence="2">
    <location>
        <begin position="79"/>
        <end position="173"/>
    </location>
</feature>
<dbReference type="SUPFAM" id="SSF52113">
    <property type="entry name" value="BRCT domain"/>
    <property type="match status" value="1"/>
</dbReference>
<organism evidence="3 4">
    <name type="scientific">Hydnum rufescens UP504</name>
    <dbReference type="NCBI Taxonomy" id="1448309"/>
    <lineage>
        <taxon>Eukaryota</taxon>
        <taxon>Fungi</taxon>
        <taxon>Dikarya</taxon>
        <taxon>Basidiomycota</taxon>
        <taxon>Agaricomycotina</taxon>
        <taxon>Agaricomycetes</taxon>
        <taxon>Cantharellales</taxon>
        <taxon>Hydnaceae</taxon>
        <taxon>Hydnum</taxon>
    </lineage>
</organism>
<gene>
    <name evidence="3" type="ORF">BS47DRAFT_507647</name>
</gene>
<dbReference type="CDD" id="cd17716">
    <property type="entry name" value="BRCT_microcephalin_rpt1"/>
    <property type="match status" value="1"/>
</dbReference>
<keyword evidence="4" id="KW-1185">Reference proteome</keyword>
<dbReference type="InterPro" id="IPR001357">
    <property type="entry name" value="BRCT_dom"/>
</dbReference>
<dbReference type="EMBL" id="MU128931">
    <property type="protein sequence ID" value="KAF9517556.1"/>
    <property type="molecule type" value="Genomic_DNA"/>
</dbReference>
<feature type="compositionally biased region" description="Low complexity" evidence="1">
    <location>
        <begin position="14"/>
        <end position="26"/>
    </location>
</feature>
<dbReference type="OrthoDB" id="2384350at2759"/>
<sequence>MAPPRPPFATQTGVNPPSTISSPPIIPSVSMSASVSLSDERNRRASLASRSLVTMADDSSHAVAPGAGIGSGRRNGKGTVLTVLKDCVIYVDVKTEDGSDAGELFVNMLKSLGARIISRLTPNVTHIVFKSGSPTTLSKHKLYNEPKPFLIGIGWVVECVEKRERVEELKFLVDEPDPVVWDKKRRPMEPKAIYAPPINPGLATLAVLDQALSQSPATGEDSSTENITLVASSSPAAPLKEESLAPLERARRKSQLFAPKISSPLKTVFKPMEEEPEDC</sequence>